<evidence type="ECO:0000313" key="3">
    <source>
        <dbReference type="EMBL" id="KAH3859597.1"/>
    </source>
</evidence>
<sequence>MWILCGPYVDPVLTMSEYRHFFPQYLLDSRKLVRLLNYSCNFQLLSVYANIFLILMWSYVVVGGQNTRTKPQKPNRPERQSDLNGHPSQTSFAGVGEGVTKSAYRINTGGLCKRRTDGGDVICTKHFYDVRSIGGR</sequence>
<dbReference type="AlphaFoldDB" id="A0A9D4LJ07"/>
<gene>
    <name evidence="3" type="ORF">DPMN_102414</name>
</gene>
<dbReference type="EMBL" id="JAIWYP010000003">
    <property type="protein sequence ID" value="KAH3859597.1"/>
    <property type="molecule type" value="Genomic_DNA"/>
</dbReference>
<organism evidence="3 4">
    <name type="scientific">Dreissena polymorpha</name>
    <name type="common">Zebra mussel</name>
    <name type="synonym">Mytilus polymorpha</name>
    <dbReference type="NCBI Taxonomy" id="45954"/>
    <lineage>
        <taxon>Eukaryota</taxon>
        <taxon>Metazoa</taxon>
        <taxon>Spiralia</taxon>
        <taxon>Lophotrochozoa</taxon>
        <taxon>Mollusca</taxon>
        <taxon>Bivalvia</taxon>
        <taxon>Autobranchia</taxon>
        <taxon>Heteroconchia</taxon>
        <taxon>Euheterodonta</taxon>
        <taxon>Imparidentia</taxon>
        <taxon>Neoheterodontei</taxon>
        <taxon>Myida</taxon>
        <taxon>Dreissenoidea</taxon>
        <taxon>Dreissenidae</taxon>
        <taxon>Dreissena</taxon>
    </lineage>
</organism>
<proteinExistence type="predicted"/>
<feature type="compositionally biased region" description="Polar residues" evidence="1">
    <location>
        <begin position="82"/>
        <end position="92"/>
    </location>
</feature>
<keyword evidence="2" id="KW-0472">Membrane</keyword>
<name>A0A9D4LJ07_DREPO</name>
<evidence type="ECO:0000256" key="1">
    <source>
        <dbReference type="SAM" id="MobiDB-lite"/>
    </source>
</evidence>
<keyword evidence="2" id="KW-0812">Transmembrane</keyword>
<protein>
    <submittedName>
        <fullName evidence="3">Uncharacterized protein</fullName>
    </submittedName>
</protein>
<keyword evidence="2" id="KW-1133">Transmembrane helix</keyword>
<comment type="caution">
    <text evidence="3">The sequence shown here is derived from an EMBL/GenBank/DDBJ whole genome shotgun (WGS) entry which is preliminary data.</text>
</comment>
<reference evidence="3" key="2">
    <citation type="submission" date="2020-11" db="EMBL/GenBank/DDBJ databases">
        <authorList>
            <person name="McCartney M.A."/>
            <person name="Auch B."/>
            <person name="Kono T."/>
            <person name="Mallez S."/>
            <person name="Becker A."/>
            <person name="Gohl D.M."/>
            <person name="Silverstein K.A.T."/>
            <person name="Koren S."/>
            <person name="Bechman K.B."/>
            <person name="Herman A."/>
            <person name="Abrahante J.E."/>
            <person name="Garbe J."/>
        </authorList>
    </citation>
    <scope>NUCLEOTIDE SEQUENCE</scope>
    <source>
        <strain evidence="3">Duluth1</strain>
        <tissue evidence="3">Whole animal</tissue>
    </source>
</reference>
<feature type="region of interest" description="Disordered" evidence="1">
    <location>
        <begin position="67"/>
        <end position="94"/>
    </location>
</feature>
<feature type="transmembrane region" description="Helical" evidence="2">
    <location>
        <begin position="42"/>
        <end position="62"/>
    </location>
</feature>
<evidence type="ECO:0000256" key="2">
    <source>
        <dbReference type="SAM" id="Phobius"/>
    </source>
</evidence>
<dbReference type="Proteomes" id="UP000828390">
    <property type="component" value="Unassembled WGS sequence"/>
</dbReference>
<accession>A0A9D4LJ07</accession>
<keyword evidence="4" id="KW-1185">Reference proteome</keyword>
<reference evidence="3" key="1">
    <citation type="journal article" date="2019" name="bioRxiv">
        <title>The Genome of the Zebra Mussel, Dreissena polymorpha: A Resource for Invasive Species Research.</title>
        <authorList>
            <person name="McCartney M.A."/>
            <person name="Auch B."/>
            <person name="Kono T."/>
            <person name="Mallez S."/>
            <person name="Zhang Y."/>
            <person name="Obille A."/>
            <person name="Becker A."/>
            <person name="Abrahante J.E."/>
            <person name="Garbe J."/>
            <person name="Badalamenti J.P."/>
            <person name="Herman A."/>
            <person name="Mangelson H."/>
            <person name="Liachko I."/>
            <person name="Sullivan S."/>
            <person name="Sone E.D."/>
            <person name="Koren S."/>
            <person name="Silverstein K.A.T."/>
            <person name="Beckman K.B."/>
            <person name="Gohl D.M."/>
        </authorList>
    </citation>
    <scope>NUCLEOTIDE SEQUENCE</scope>
    <source>
        <strain evidence="3">Duluth1</strain>
        <tissue evidence="3">Whole animal</tissue>
    </source>
</reference>
<evidence type="ECO:0000313" key="4">
    <source>
        <dbReference type="Proteomes" id="UP000828390"/>
    </source>
</evidence>